<comment type="caution">
    <text evidence="2">The sequence shown here is derived from an EMBL/GenBank/DDBJ whole genome shotgun (WGS) entry which is preliminary data.</text>
</comment>
<evidence type="ECO:0000313" key="3">
    <source>
        <dbReference type="Proteomes" id="UP000186817"/>
    </source>
</evidence>
<dbReference type="OrthoDB" id="420457at2759"/>
<evidence type="ECO:0000256" key="1">
    <source>
        <dbReference type="SAM" id="MobiDB-lite"/>
    </source>
</evidence>
<protein>
    <submittedName>
        <fullName evidence="2">Uncharacterized protein</fullName>
    </submittedName>
</protein>
<keyword evidence="3" id="KW-1185">Reference proteome</keyword>
<gene>
    <name evidence="2" type="ORF">AK812_SmicGene47407</name>
</gene>
<reference evidence="2 3" key="1">
    <citation type="submission" date="2016-02" db="EMBL/GenBank/DDBJ databases">
        <title>Genome analysis of coral dinoflagellate symbionts highlights evolutionary adaptations to a symbiotic lifestyle.</title>
        <authorList>
            <person name="Aranda M."/>
            <person name="Li Y."/>
            <person name="Liew Y.J."/>
            <person name="Baumgarten S."/>
            <person name="Simakov O."/>
            <person name="Wilson M."/>
            <person name="Piel J."/>
            <person name="Ashoor H."/>
            <person name="Bougouffa S."/>
            <person name="Bajic V.B."/>
            <person name="Ryu T."/>
            <person name="Ravasi T."/>
            <person name="Bayer T."/>
            <person name="Micklem G."/>
            <person name="Kim H."/>
            <person name="Bhak J."/>
            <person name="Lajeunesse T.C."/>
            <person name="Voolstra C.R."/>
        </authorList>
    </citation>
    <scope>NUCLEOTIDE SEQUENCE [LARGE SCALE GENOMIC DNA]</scope>
    <source>
        <strain evidence="2 3">CCMP2467</strain>
    </source>
</reference>
<name>A0A1Q9BRP5_SYMMI</name>
<feature type="region of interest" description="Disordered" evidence="1">
    <location>
        <begin position="1"/>
        <end position="40"/>
    </location>
</feature>
<dbReference type="Proteomes" id="UP000186817">
    <property type="component" value="Unassembled WGS sequence"/>
</dbReference>
<evidence type="ECO:0000313" key="2">
    <source>
        <dbReference type="EMBL" id="OLP73377.1"/>
    </source>
</evidence>
<proteinExistence type="predicted"/>
<sequence>MTRSRQGVEAEAGEGGEAGEAGEVGEEDEEDEEAHDEQEELEIKAFIHEYNRAATSSYKLMAYWTRPAFGLLDTNGSQVAYIAAAKADLQSLWLPMKQLALDLLEGGLDFDHAYSKFEAAKKPMMILPHLQLTLR</sequence>
<dbReference type="EMBL" id="LSRX01005635">
    <property type="protein sequence ID" value="OLP73377.1"/>
    <property type="molecule type" value="Genomic_DNA"/>
</dbReference>
<feature type="compositionally biased region" description="Acidic residues" evidence="1">
    <location>
        <begin position="23"/>
        <end position="40"/>
    </location>
</feature>
<accession>A0A1Q9BRP5</accession>
<organism evidence="2 3">
    <name type="scientific">Symbiodinium microadriaticum</name>
    <name type="common">Dinoflagellate</name>
    <name type="synonym">Zooxanthella microadriatica</name>
    <dbReference type="NCBI Taxonomy" id="2951"/>
    <lineage>
        <taxon>Eukaryota</taxon>
        <taxon>Sar</taxon>
        <taxon>Alveolata</taxon>
        <taxon>Dinophyceae</taxon>
        <taxon>Suessiales</taxon>
        <taxon>Symbiodiniaceae</taxon>
        <taxon>Symbiodinium</taxon>
    </lineage>
</organism>
<dbReference type="AlphaFoldDB" id="A0A1Q9BRP5"/>